<keyword evidence="2" id="KW-0328">Glycosyltransferase</keyword>
<keyword evidence="2" id="KW-0808">Transferase</keyword>
<proteinExistence type="predicted"/>
<dbReference type="GO" id="GO:0016757">
    <property type="term" value="F:glycosyltransferase activity"/>
    <property type="evidence" value="ECO:0007669"/>
    <property type="project" value="UniProtKB-KW"/>
</dbReference>
<dbReference type="RefSeq" id="WP_379658630.1">
    <property type="nucleotide sequence ID" value="NZ_JBHTIV010000022.1"/>
</dbReference>
<reference evidence="3" key="1">
    <citation type="journal article" date="2019" name="Int. J. Syst. Evol. Microbiol.">
        <title>The Global Catalogue of Microorganisms (GCM) 10K type strain sequencing project: providing services to taxonomists for standard genome sequencing and annotation.</title>
        <authorList>
            <consortium name="The Broad Institute Genomics Platform"/>
            <consortium name="The Broad Institute Genome Sequencing Center for Infectious Disease"/>
            <person name="Wu L."/>
            <person name="Ma J."/>
        </authorList>
    </citation>
    <scope>NUCLEOTIDE SEQUENCE [LARGE SCALE GENOMIC DNA]</scope>
    <source>
        <strain evidence="3">CCUG 56752</strain>
    </source>
</reference>
<dbReference type="Proteomes" id="UP001597049">
    <property type="component" value="Unassembled WGS sequence"/>
</dbReference>
<organism evidence="2 3">
    <name type="scientific">Psychroflexus salinarum</name>
    <dbReference type="NCBI Taxonomy" id="546024"/>
    <lineage>
        <taxon>Bacteria</taxon>
        <taxon>Pseudomonadati</taxon>
        <taxon>Bacteroidota</taxon>
        <taxon>Flavobacteriia</taxon>
        <taxon>Flavobacteriales</taxon>
        <taxon>Flavobacteriaceae</taxon>
        <taxon>Psychroflexus</taxon>
    </lineage>
</organism>
<sequence>MKNVKIYSIQIHTPQEFNQSSFIITGIREYCRVHQLDCQFKFTLYPKLGRLITSKNDFKSFPKSPFPKLLYVDIQLISGTTITVGFDLYDLADQFSLYALKHCDVVFKRNFESRYINNLPVEYQQKIKALGLTFRVYDALELSKKVYVSSLIQNSLASLKWDRSIFSRLFNIRKKLKEQIKSIKGQRLIENYESYAKGTENSILFQTRVFPNEHSKDTQQIHADRYRLIKLLKKEFPDHFKGGFIASPLAKQNYSDALTNVPSEPQAYLQAVKAAKIVIYTRGLANSPAWKMAEYLSQGKVIIAEPLTAELPVPLEHGREVLFFKTDDELVSHINLVLEDEQLQEHLSKNARLYFEQHVHPVKTIERIFCFTLQHA</sequence>
<keyword evidence="3" id="KW-1185">Reference proteome</keyword>
<dbReference type="Pfam" id="PF13524">
    <property type="entry name" value="Glyco_trans_1_2"/>
    <property type="match status" value="1"/>
</dbReference>
<dbReference type="Gene3D" id="3.40.50.2000">
    <property type="entry name" value="Glycogen Phosphorylase B"/>
    <property type="match status" value="1"/>
</dbReference>
<comment type="caution">
    <text evidence="2">The sequence shown here is derived from an EMBL/GenBank/DDBJ whole genome shotgun (WGS) entry which is preliminary data.</text>
</comment>
<protein>
    <submittedName>
        <fullName evidence="2">Glycosyltransferase</fullName>
        <ecNumber evidence="2">2.4.-.-</ecNumber>
    </submittedName>
</protein>
<evidence type="ECO:0000259" key="1">
    <source>
        <dbReference type="Pfam" id="PF13524"/>
    </source>
</evidence>
<name>A0ABW3GS99_9FLAO</name>
<evidence type="ECO:0000313" key="3">
    <source>
        <dbReference type="Proteomes" id="UP001597049"/>
    </source>
</evidence>
<dbReference type="EMBL" id="JBHTIV010000022">
    <property type="protein sequence ID" value="MFD0933328.1"/>
    <property type="molecule type" value="Genomic_DNA"/>
</dbReference>
<gene>
    <name evidence="2" type="ORF">ACFQ0R_12030</name>
</gene>
<feature type="domain" description="Spore protein YkvP/CgeB glycosyl transferase-like" evidence="1">
    <location>
        <begin position="262"/>
        <end position="364"/>
    </location>
</feature>
<dbReference type="EC" id="2.4.-.-" evidence="2"/>
<accession>A0ABW3GS99</accession>
<dbReference type="InterPro" id="IPR055259">
    <property type="entry name" value="YkvP/CgeB_Glyco_trans-like"/>
</dbReference>
<evidence type="ECO:0000313" key="2">
    <source>
        <dbReference type="EMBL" id="MFD0933328.1"/>
    </source>
</evidence>